<name>A0ABD0LGE5_9CAEN</name>
<reference evidence="2 3" key="1">
    <citation type="journal article" date="2023" name="Sci. Data">
        <title>Genome assembly of the Korean intertidal mud-creeper Batillaria attramentaria.</title>
        <authorList>
            <person name="Patra A.K."/>
            <person name="Ho P.T."/>
            <person name="Jun S."/>
            <person name="Lee S.J."/>
            <person name="Kim Y."/>
            <person name="Won Y.J."/>
        </authorList>
    </citation>
    <scope>NUCLEOTIDE SEQUENCE [LARGE SCALE GENOMIC DNA]</scope>
    <source>
        <strain evidence="2">Wonlab-2016</strain>
    </source>
</reference>
<keyword evidence="3" id="KW-1185">Reference proteome</keyword>
<protein>
    <submittedName>
        <fullName evidence="2">Uncharacterized protein</fullName>
    </submittedName>
</protein>
<evidence type="ECO:0000313" key="3">
    <source>
        <dbReference type="Proteomes" id="UP001519460"/>
    </source>
</evidence>
<organism evidence="2 3">
    <name type="scientific">Batillaria attramentaria</name>
    <dbReference type="NCBI Taxonomy" id="370345"/>
    <lineage>
        <taxon>Eukaryota</taxon>
        <taxon>Metazoa</taxon>
        <taxon>Spiralia</taxon>
        <taxon>Lophotrochozoa</taxon>
        <taxon>Mollusca</taxon>
        <taxon>Gastropoda</taxon>
        <taxon>Caenogastropoda</taxon>
        <taxon>Sorbeoconcha</taxon>
        <taxon>Cerithioidea</taxon>
        <taxon>Batillariidae</taxon>
        <taxon>Batillaria</taxon>
    </lineage>
</organism>
<feature type="compositionally biased region" description="Basic residues" evidence="1">
    <location>
        <begin position="7"/>
        <end position="26"/>
    </location>
</feature>
<proteinExistence type="predicted"/>
<feature type="region of interest" description="Disordered" evidence="1">
    <location>
        <begin position="1"/>
        <end position="26"/>
    </location>
</feature>
<sequence>MGEGRYSPKKAHHHQGSIHTPKKKTNQRLIRMLGSTCPSGLMRIVRLNSHGDFNFHGVLLQNGQVNATVEFKQEEIWPKRAEKLERFFPGHYLQLTHRFAPFGLLAPLS</sequence>
<evidence type="ECO:0000256" key="1">
    <source>
        <dbReference type="SAM" id="MobiDB-lite"/>
    </source>
</evidence>
<accession>A0ABD0LGE5</accession>
<gene>
    <name evidence="2" type="ORF">BaRGS_00010531</name>
</gene>
<dbReference type="EMBL" id="JACVVK020000052">
    <property type="protein sequence ID" value="KAK7498271.1"/>
    <property type="molecule type" value="Genomic_DNA"/>
</dbReference>
<dbReference type="Proteomes" id="UP001519460">
    <property type="component" value="Unassembled WGS sequence"/>
</dbReference>
<comment type="caution">
    <text evidence="2">The sequence shown here is derived from an EMBL/GenBank/DDBJ whole genome shotgun (WGS) entry which is preliminary data.</text>
</comment>
<evidence type="ECO:0000313" key="2">
    <source>
        <dbReference type="EMBL" id="KAK7498271.1"/>
    </source>
</evidence>
<dbReference type="AlphaFoldDB" id="A0ABD0LGE5"/>